<feature type="compositionally biased region" description="Polar residues" evidence="1">
    <location>
        <begin position="484"/>
        <end position="504"/>
    </location>
</feature>
<gene>
    <name evidence="2" type="ORF">TrST_g3090</name>
</gene>
<evidence type="ECO:0000256" key="1">
    <source>
        <dbReference type="SAM" id="MobiDB-lite"/>
    </source>
</evidence>
<feature type="region of interest" description="Disordered" evidence="1">
    <location>
        <begin position="465"/>
        <end position="523"/>
    </location>
</feature>
<dbReference type="AlphaFoldDB" id="A0A9W7BIQ7"/>
<sequence length="669" mass="74340">MTLTEEDFSGYCEKHKILKDKIAAVTAANRAYSVAVKEAKRKEEDLLHSLADLYNSGVENELQTQGADLSKMHADDKVHRRTQDLIKRLCSTAFGAGSDTTSAADFASNLMDGLASGVTSQLVNYQREMVRLNALIEGYQNKRDKYNHYVIKLTALSQKAASEEDGMEAAKISAKLARNMEKLKVATHSNDEALVVVCGELQAATSIKGIKGRMDPILDRLVQFFGLIDGSHLENVIMHQVEFGKTRGVLGNPENEDSGSDTDSDTEDEAYAEEEIDTEEEEEGFEVTHTHKNYLRQFKPRYKSLTRFMPREKPKHFDGFLSVRQEKKLLSSRNYCILKGDILEGYNNESEPLFGSPPIFEILVKNVTEWEQKAPNGLIVEDGYAGKRVFLKSDDAGEKWLKACLRASCWDEGRSRMNILNTLKKVKKLTEGNGGVVKPAERVNSGGNSVDNRKARALRTRSSAPMISNTGSGEYFAKKKKRTPSYSSVPIMTDQVKTSPSTQVPKRRPSYNPFGSKDGSKPDVIAKSAKRQFAGGGLLVEETAVAPNPFDEDDILESTDDEADEGDGSDPPPPPKLNPFNSSYNEEEEDDDDERDFSMIDDFIVLSENGTISYDSFMNWDEMKTAIESGDITEEEISLQWVEIEGGTGAGIDQNQFGTLVKKLEKVIS</sequence>
<keyword evidence="3" id="KW-1185">Reference proteome</keyword>
<organism evidence="2 3">
    <name type="scientific">Triparma strigata</name>
    <dbReference type="NCBI Taxonomy" id="1606541"/>
    <lineage>
        <taxon>Eukaryota</taxon>
        <taxon>Sar</taxon>
        <taxon>Stramenopiles</taxon>
        <taxon>Ochrophyta</taxon>
        <taxon>Bolidophyceae</taxon>
        <taxon>Parmales</taxon>
        <taxon>Triparmaceae</taxon>
        <taxon>Triparma</taxon>
    </lineage>
</organism>
<dbReference type="Gene3D" id="1.20.1270.60">
    <property type="entry name" value="Arfaptin homology (AH) domain/BAR domain"/>
    <property type="match status" value="1"/>
</dbReference>
<name>A0A9W7BIQ7_9STRA</name>
<dbReference type="OrthoDB" id="194146at2759"/>
<evidence type="ECO:0000313" key="2">
    <source>
        <dbReference type="EMBL" id="GMH87684.1"/>
    </source>
</evidence>
<proteinExistence type="predicted"/>
<feature type="compositionally biased region" description="Acidic residues" evidence="1">
    <location>
        <begin position="550"/>
        <end position="568"/>
    </location>
</feature>
<dbReference type="EMBL" id="BRXY01000332">
    <property type="protein sequence ID" value="GMH87684.1"/>
    <property type="molecule type" value="Genomic_DNA"/>
</dbReference>
<reference evidence="3" key="1">
    <citation type="journal article" date="2023" name="Commun. Biol.">
        <title>Genome analysis of Parmales, the sister group of diatoms, reveals the evolutionary specialization of diatoms from phago-mixotrophs to photoautotrophs.</title>
        <authorList>
            <person name="Ban H."/>
            <person name="Sato S."/>
            <person name="Yoshikawa S."/>
            <person name="Yamada K."/>
            <person name="Nakamura Y."/>
            <person name="Ichinomiya M."/>
            <person name="Sato N."/>
            <person name="Blanc-Mathieu R."/>
            <person name="Endo H."/>
            <person name="Kuwata A."/>
            <person name="Ogata H."/>
        </authorList>
    </citation>
    <scope>NUCLEOTIDE SEQUENCE [LARGE SCALE GENOMIC DNA]</scope>
    <source>
        <strain evidence="3">NIES 3701</strain>
    </source>
</reference>
<accession>A0A9W7BIQ7</accession>
<protein>
    <submittedName>
        <fullName evidence="2">Uncharacterized protein</fullName>
    </submittedName>
</protein>
<dbReference type="InterPro" id="IPR027267">
    <property type="entry name" value="AH/BAR_dom_sf"/>
</dbReference>
<dbReference type="Proteomes" id="UP001165085">
    <property type="component" value="Unassembled WGS sequence"/>
</dbReference>
<feature type="region of interest" description="Disordered" evidence="1">
    <location>
        <begin position="544"/>
        <end position="593"/>
    </location>
</feature>
<feature type="region of interest" description="Disordered" evidence="1">
    <location>
        <begin position="247"/>
        <end position="284"/>
    </location>
</feature>
<feature type="compositionally biased region" description="Acidic residues" evidence="1">
    <location>
        <begin position="254"/>
        <end position="284"/>
    </location>
</feature>
<evidence type="ECO:0000313" key="3">
    <source>
        <dbReference type="Proteomes" id="UP001165085"/>
    </source>
</evidence>
<comment type="caution">
    <text evidence="2">The sequence shown here is derived from an EMBL/GenBank/DDBJ whole genome shotgun (WGS) entry which is preliminary data.</text>
</comment>